<evidence type="ECO:0000313" key="4">
    <source>
        <dbReference type="Proteomes" id="UP000586305"/>
    </source>
</evidence>
<comment type="caution">
    <text evidence="3">The sequence shown here is derived from an EMBL/GenBank/DDBJ whole genome shotgun (WGS) entry which is preliminary data.</text>
</comment>
<dbReference type="SUPFAM" id="SSF54427">
    <property type="entry name" value="NTF2-like"/>
    <property type="match status" value="1"/>
</dbReference>
<name>A0A849VGR0_9GAMM</name>
<dbReference type="Gene3D" id="3.10.450.50">
    <property type="match status" value="1"/>
</dbReference>
<dbReference type="AlphaFoldDB" id="A0A849VGR0"/>
<dbReference type="InterPro" id="IPR002075">
    <property type="entry name" value="NTF2_dom"/>
</dbReference>
<evidence type="ECO:0000259" key="2">
    <source>
        <dbReference type="Pfam" id="PF02136"/>
    </source>
</evidence>
<accession>A0A849VGR0</accession>
<dbReference type="InterPro" id="IPR032710">
    <property type="entry name" value="NTF2-like_dom_sf"/>
</dbReference>
<evidence type="ECO:0000256" key="1">
    <source>
        <dbReference type="SAM" id="SignalP"/>
    </source>
</evidence>
<feature type="signal peptide" evidence="1">
    <location>
        <begin position="1"/>
        <end position="26"/>
    </location>
</feature>
<dbReference type="RefSeq" id="WP_171627047.1">
    <property type="nucleotide sequence ID" value="NZ_JABBPG010000007.1"/>
</dbReference>
<dbReference type="Proteomes" id="UP000586305">
    <property type="component" value="Unassembled WGS sequence"/>
</dbReference>
<dbReference type="EMBL" id="JABBPG010000007">
    <property type="protein sequence ID" value="NOU51990.1"/>
    <property type="molecule type" value="Genomic_DNA"/>
</dbReference>
<evidence type="ECO:0000313" key="3">
    <source>
        <dbReference type="EMBL" id="NOU51990.1"/>
    </source>
</evidence>
<feature type="chain" id="PRO_5032666257" evidence="1">
    <location>
        <begin position="27"/>
        <end position="168"/>
    </location>
</feature>
<keyword evidence="1" id="KW-0732">Signal</keyword>
<dbReference type="Pfam" id="PF02136">
    <property type="entry name" value="NTF2"/>
    <property type="match status" value="1"/>
</dbReference>
<gene>
    <name evidence="3" type="ORF">HG263_15765</name>
</gene>
<protein>
    <submittedName>
        <fullName evidence="3">Nuclear transport factor 2 family protein</fullName>
    </submittedName>
</protein>
<keyword evidence="4" id="KW-1185">Reference proteome</keyword>
<organism evidence="3 4">
    <name type="scientific">Pseudoalteromonas caenipelagi</name>
    <dbReference type="NCBI Taxonomy" id="2726988"/>
    <lineage>
        <taxon>Bacteria</taxon>
        <taxon>Pseudomonadati</taxon>
        <taxon>Pseudomonadota</taxon>
        <taxon>Gammaproteobacteria</taxon>
        <taxon>Alteromonadales</taxon>
        <taxon>Pseudoalteromonadaceae</taxon>
        <taxon>Pseudoalteromonas</taxon>
    </lineage>
</organism>
<reference evidence="3 4" key="1">
    <citation type="submission" date="2020-04" db="EMBL/GenBank/DDBJ databases">
        <title>Pseudoalteromonas caenipelagi sp. nov., isolated from a tidal flat.</title>
        <authorList>
            <person name="Park S."/>
            <person name="Yoon J.-H."/>
        </authorList>
    </citation>
    <scope>NUCLEOTIDE SEQUENCE [LARGE SCALE GENOMIC DNA]</scope>
    <source>
        <strain evidence="3 4">JBTF-M23</strain>
    </source>
</reference>
<sequence>MINKLILLLFIIIGLCACQSTPNSTALDKTVAQYIEVFQKRQDFEQLLSFYAPDAQLEDMLYGHSAVGSQAIAKFYDWPNNKLTVLDGKPLFSVDQQVVDSQKKVAVFSGVFHRFLYFGNELGPWRFLIKLQFNEQGEIIYQQDWINYTPRSLIKESKNLNVPVQADD</sequence>
<dbReference type="PROSITE" id="PS51257">
    <property type="entry name" value="PROKAR_LIPOPROTEIN"/>
    <property type="match status" value="1"/>
</dbReference>
<proteinExistence type="predicted"/>
<feature type="domain" description="Nuclear transport factor 2" evidence="2">
    <location>
        <begin position="28"/>
        <end position="102"/>
    </location>
</feature>